<dbReference type="GO" id="GO:0005737">
    <property type="term" value="C:cytoplasm"/>
    <property type="evidence" value="ECO:0007669"/>
    <property type="project" value="TreeGrafter"/>
</dbReference>
<proteinExistence type="predicted"/>
<dbReference type="EMBL" id="JAAKZY010000012">
    <property type="protein sequence ID" value="NGO07235.1"/>
    <property type="molecule type" value="Genomic_DNA"/>
</dbReference>
<reference evidence="4 5" key="1">
    <citation type="submission" date="2020-02" db="EMBL/GenBank/DDBJ databases">
        <title>Whole-genome analyses of novel actinobacteria.</title>
        <authorList>
            <person name="Sahin N."/>
            <person name="Gencbay T."/>
        </authorList>
    </citation>
    <scope>NUCLEOTIDE SEQUENCE [LARGE SCALE GENOMIC DNA]</scope>
    <source>
        <strain evidence="4 5">HC44</strain>
    </source>
</reference>
<dbReference type="Proteomes" id="UP000472335">
    <property type="component" value="Unassembled WGS sequence"/>
</dbReference>
<dbReference type="GO" id="GO:0019748">
    <property type="term" value="P:secondary metabolic process"/>
    <property type="evidence" value="ECO:0007669"/>
    <property type="project" value="TreeGrafter"/>
</dbReference>
<dbReference type="PANTHER" id="PTHR21240">
    <property type="entry name" value="2-AMINO-3-CARBOXYLMUCONATE-6-SEMIALDEHYDE DECARBOXYLASE"/>
    <property type="match status" value="1"/>
</dbReference>
<evidence type="ECO:0000313" key="5">
    <source>
        <dbReference type="Proteomes" id="UP000472335"/>
    </source>
</evidence>
<dbReference type="GO" id="GO:0016831">
    <property type="term" value="F:carboxy-lyase activity"/>
    <property type="evidence" value="ECO:0007669"/>
    <property type="project" value="InterPro"/>
</dbReference>
<name>A0A6G4UZY7_9ACTN</name>
<dbReference type="InterPro" id="IPR032465">
    <property type="entry name" value="ACMSD"/>
</dbReference>
<dbReference type="Pfam" id="PF04909">
    <property type="entry name" value="Amidohydro_2"/>
    <property type="match status" value="1"/>
</dbReference>
<comment type="caution">
    <text evidence="4">The sequence shown here is derived from an EMBL/GenBank/DDBJ whole genome shotgun (WGS) entry which is preliminary data.</text>
</comment>
<evidence type="ECO:0000259" key="3">
    <source>
        <dbReference type="Pfam" id="PF04909"/>
    </source>
</evidence>
<keyword evidence="5" id="KW-1185">Reference proteome</keyword>
<organism evidence="4 5">
    <name type="scientific">Streptomyces scabichelini</name>
    <dbReference type="NCBI Taxonomy" id="2711217"/>
    <lineage>
        <taxon>Bacteria</taxon>
        <taxon>Bacillati</taxon>
        <taxon>Actinomycetota</taxon>
        <taxon>Actinomycetes</taxon>
        <taxon>Kitasatosporales</taxon>
        <taxon>Streptomycetaceae</taxon>
        <taxon>Streptomyces</taxon>
    </lineage>
</organism>
<evidence type="ECO:0000256" key="1">
    <source>
        <dbReference type="ARBA" id="ARBA00023239"/>
    </source>
</evidence>
<keyword evidence="4" id="KW-0378">Hydrolase</keyword>
<sequence length="370" mass="41309">MLEKTETLEKIDAFCHVLPRDYAERLFALDGVPAVANLRKRIMNIPALVDLDVRFRQMDEFAGYRQIINLAAPPVEDFGSPALSAEYARIGNDGLAALVAEHPDRFVGFCAAVALNDVDAAVTELDRAVGELGALGVQIYTHVNGHPLDEQRFEPFWERAAELDLLVQVHPCRNSSWPDYPTEERSRYEIWWTFGWEYDLSAFMARIVFGGVLERHPDLKLLIHHGGSMIPHFSGRVGPGWDQLGSRTPDHQREDVTGYPLSKRPLDYFKMFYADTALFGAPHALRCALEFFGPDRVLFGSDSPYDPEKGPGYIRSGIADLAAMDLTDTERAAVLSGNVRRLTTRIPESGSSPSRGMNPAQRPPAPRTSR</sequence>
<keyword evidence="1" id="KW-0456">Lyase</keyword>
<feature type="domain" description="Amidohydrolase-related" evidence="3">
    <location>
        <begin position="55"/>
        <end position="342"/>
    </location>
</feature>
<dbReference type="InterPro" id="IPR032466">
    <property type="entry name" value="Metal_Hydrolase"/>
</dbReference>
<dbReference type="SUPFAM" id="SSF51556">
    <property type="entry name" value="Metallo-dependent hydrolases"/>
    <property type="match status" value="1"/>
</dbReference>
<dbReference type="Gene3D" id="3.20.20.140">
    <property type="entry name" value="Metal-dependent hydrolases"/>
    <property type="match status" value="1"/>
</dbReference>
<gene>
    <name evidence="4" type="ORF">G5C60_06125</name>
</gene>
<accession>A0A6G4UZY7</accession>
<feature type="region of interest" description="Disordered" evidence="2">
    <location>
        <begin position="340"/>
        <end position="370"/>
    </location>
</feature>
<protein>
    <submittedName>
        <fullName evidence="4">Amidohydrolase</fullName>
    </submittedName>
</protein>
<dbReference type="AlphaFoldDB" id="A0A6G4UZY7"/>
<evidence type="ECO:0000313" key="4">
    <source>
        <dbReference type="EMBL" id="NGO07235.1"/>
    </source>
</evidence>
<dbReference type="InterPro" id="IPR006680">
    <property type="entry name" value="Amidohydro-rel"/>
</dbReference>
<evidence type="ECO:0000256" key="2">
    <source>
        <dbReference type="SAM" id="MobiDB-lite"/>
    </source>
</evidence>
<dbReference type="GO" id="GO:0016787">
    <property type="term" value="F:hydrolase activity"/>
    <property type="evidence" value="ECO:0007669"/>
    <property type="project" value="UniProtKB-KW"/>
</dbReference>
<dbReference type="PANTHER" id="PTHR21240:SF28">
    <property type="entry name" value="ISO-OROTATE DECARBOXYLASE (EUROFUNG)"/>
    <property type="match status" value="1"/>
</dbReference>
<feature type="compositionally biased region" description="Pro residues" evidence="2">
    <location>
        <begin position="361"/>
        <end position="370"/>
    </location>
</feature>